<comment type="pathway">
    <text evidence="2">Glycolipid biosynthesis; glycosylphosphatidylinositol-anchor biosynthesis.</text>
</comment>
<dbReference type="GO" id="GO:0006506">
    <property type="term" value="P:GPI anchor biosynthetic process"/>
    <property type="evidence" value="ECO:0007669"/>
    <property type="project" value="UniProtKB-UniPathway"/>
</dbReference>
<protein>
    <recommendedName>
        <fullName evidence="11">Phosphatidylinositol-glycan biosynthesis class F protein</fullName>
    </recommendedName>
</protein>
<evidence type="ECO:0000256" key="3">
    <source>
        <dbReference type="ARBA" id="ARBA00022502"/>
    </source>
</evidence>
<keyword evidence="5" id="KW-0256">Endoplasmic reticulum</keyword>
<feature type="transmembrane region" description="Helical" evidence="8">
    <location>
        <begin position="81"/>
        <end position="104"/>
    </location>
</feature>
<evidence type="ECO:0000256" key="8">
    <source>
        <dbReference type="SAM" id="Phobius"/>
    </source>
</evidence>
<feature type="transmembrane region" description="Helical" evidence="8">
    <location>
        <begin position="193"/>
        <end position="213"/>
    </location>
</feature>
<dbReference type="GO" id="GO:0005789">
    <property type="term" value="C:endoplasmic reticulum membrane"/>
    <property type="evidence" value="ECO:0007669"/>
    <property type="project" value="UniProtKB-SubCell"/>
</dbReference>
<dbReference type="Proteomes" id="UP000541444">
    <property type="component" value="Unassembled WGS sequence"/>
</dbReference>
<keyword evidence="6 8" id="KW-1133">Transmembrane helix</keyword>
<evidence type="ECO:0000256" key="4">
    <source>
        <dbReference type="ARBA" id="ARBA00022692"/>
    </source>
</evidence>
<sequence length="223" mass="24545">MGTTNINNNVAVSVSDAFRVHLISVLGLASAIWIAHNIYTINLTTHPIQALRLILVFETPILISLYSCLGRNREQCSYLVAVGRGMLGLLAGAVFMVLGAVTLGAPVGIQYMKKTIYWSLLMSSFTFVPTSCVFGSSWMDWQRLFANTKPIGVVDYMICIPAHGAVIGAWLGAWPMPLDWERPWQEWPVCVSYGALAGYLVGVFASWGVLLVFGKRENHFKGD</sequence>
<proteinExistence type="predicted"/>
<keyword evidence="4 8" id="KW-0812">Transmembrane</keyword>
<feature type="transmembrane region" description="Helical" evidence="8">
    <location>
        <begin position="20"/>
        <end position="39"/>
    </location>
</feature>
<feature type="transmembrane region" description="Helical" evidence="8">
    <location>
        <begin position="153"/>
        <end position="173"/>
    </location>
</feature>
<dbReference type="InterPro" id="IPR009580">
    <property type="entry name" value="GPI_biosynthesis_protein_Pig-F"/>
</dbReference>
<evidence type="ECO:0000256" key="5">
    <source>
        <dbReference type="ARBA" id="ARBA00022824"/>
    </source>
</evidence>
<evidence type="ECO:0000313" key="10">
    <source>
        <dbReference type="Proteomes" id="UP000541444"/>
    </source>
</evidence>
<organism evidence="9 10">
    <name type="scientific">Kingdonia uniflora</name>
    <dbReference type="NCBI Taxonomy" id="39325"/>
    <lineage>
        <taxon>Eukaryota</taxon>
        <taxon>Viridiplantae</taxon>
        <taxon>Streptophyta</taxon>
        <taxon>Embryophyta</taxon>
        <taxon>Tracheophyta</taxon>
        <taxon>Spermatophyta</taxon>
        <taxon>Magnoliopsida</taxon>
        <taxon>Ranunculales</taxon>
        <taxon>Circaeasteraceae</taxon>
        <taxon>Kingdonia</taxon>
    </lineage>
</organism>
<dbReference type="Pfam" id="PF06699">
    <property type="entry name" value="PIG-F"/>
    <property type="match status" value="1"/>
</dbReference>
<keyword evidence="7 8" id="KW-0472">Membrane</keyword>
<feature type="transmembrane region" description="Helical" evidence="8">
    <location>
        <begin position="51"/>
        <end position="69"/>
    </location>
</feature>
<comment type="caution">
    <text evidence="9">The sequence shown here is derived from an EMBL/GenBank/DDBJ whole genome shotgun (WGS) entry which is preliminary data.</text>
</comment>
<accession>A0A7J7PB72</accession>
<keyword evidence="3" id="KW-0337">GPI-anchor biosynthesis</keyword>
<dbReference type="AlphaFoldDB" id="A0A7J7PB72"/>
<evidence type="ECO:0000256" key="2">
    <source>
        <dbReference type="ARBA" id="ARBA00004687"/>
    </source>
</evidence>
<feature type="transmembrane region" description="Helical" evidence="8">
    <location>
        <begin position="116"/>
        <end position="141"/>
    </location>
</feature>
<evidence type="ECO:0008006" key="11">
    <source>
        <dbReference type="Google" id="ProtNLM"/>
    </source>
</evidence>
<reference evidence="9 10" key="1">
    <citation type="journal article" date="2020" name="IScience">
        <title>Genome Sequencing of the Endangered Kingdonia uniflora (Circaeasteraceae, Ranunculales) Reveals Potential Mechanisms of Evolutionary Specialization.</title>
        <authorList>
            <person name="Sun Y."/>
            <person name="Deng T."/>
            <person name="Zhang A."/>
            <person name="Moore M.J."/>
            <person name="Landis J.B."/>
            <person name="Lin N."/>
            <person name="Zhang H."/>
            <person name="Zhang X."/>
            <person name="Huang J."/>
            <person name="Zhang X."/>
            <person name="Sun H."/>
            <person name="Wang H."/>
        </authorList>
    </citation>
    <scope>NUCLEOTIDE SEQUENCE [LARGE SCALE GENOMIC DNA]</scope>
    <source>
        <strain evidence="9">TB1705</strain>
        <tissue evidence="9">Leaf</tissue>
    </source>
</reference>
<dbReference type="OrthoDB" id="17366at2759"/>
<dbReference type="UniPathway" id="UPA00196"/>
<comment type="subcellular location">
    <subcellularLocation>
        <location evidence="1">Endoplasmic reticulum membrane</location>
        <topology evidence="1">Multi-pass membrane protein</topology>
    </subcellularLocation>
</comment>
<dbReference type="EMBL" id="JACGCM010000076">
    <property type="protein sequence ID" value="KAF6176522.1"/>
    <property type="molecule type" value="Genomic_DNA"/>
</dbReference>
<evidence type="ECO:0000256" key="6">
    <source>
        <dbReference type="ARBA" id="ARBA00022989"/>
    </source>
</evidence>
<evidence type="ECO:0000256" key="7">
    <source>
        <dbReference type="ARBA" id="ARBA00023136"/>
    </source>
</evidence>
<evidence type="ECO:0000313" key="9">
    <source>
        <dbReference type="EMBL" id="KAF6176522.1"/>
    </source>
</evidence>
<evidence type="ECO:0000256" key="1">
    <source>
        <dbReference type="ARBA" id="ARBA00004477"/>
    </source>
</evidence>
<gene>
    <name evidence="9" type="ORF">GIB67_007905</name>
</gene>
<keyword evidence="10" id="KW-1185">Reference proteome</keyword>
<name>A0A7J7PB72_9MAGN</name>